<sequence>SPEHLVIRLSWWNYIDAAQERFALAVADFGSYNLLLDWVSRKEKYTILAKDSIKEAFKAKKMLGPSNWRVVCPS</sequence>
<feature type="non-terminal residue" evidence="1">
    <location>
        <position position="1"/>
    </location>
</feature>
<keyword evidence="2" id="KW-1185">Reference proteome</keyword>
<reference evidence="2" key="1">
    <citation type="submission" date="2021-01" db="EMBL/GenBank/DDBJ databases">
        <title>Caligus Genome Assembly.</title>
        <authorList>
            <person name="Gallardo-Escarate C."/>
        </authorList>
    </citation>
    <scope>NUCLEOTIDE SEQUENCE [LARGE SCALE GENOMIC DNA]</scope>
</reference>
<feature type="non-terminal residue" evidence="1">
    <location>
        <position position="74"/>
    </location>
</feature>
<evidence type="ECO:0000313" key="1">
    <source>
        <dbReference type="EMBL" id="QQP41790.1"/>
    </source>
</evidence>
<name>A0A7T8H2G2_CALRO</name>
<organism evidence="1 2">
    <name type="scientific">Caligus rogercresseyi</name>
    <name type="common">Sea louse</name>
    <dbReference type="NCBI Taxonomy" id="217165"/>
    <lineage>
        <taxon>Eukaryota</taxon>
        <taxon>Metazoa</taxon>
        <taxon>Ecdysozoa</taxon>
        <taxon>Arthropoda</taxon>
        <taxon>Crustacea</taxon>
        <taxon>Multicrustacea</taxon>
        <taxon>Hexanauplia</taxon>
        <taxon>Copepoda</taxon>
        <taxon>Siphonostomatoida</taxon>
        <taxon>Caligidae</taxon>
        <taxon>Caligus</taxon>
    </lineage>
</organism>
<proteinExistence type="predicted"/>
<accession>A0A7T8H2G2</accession>
<protein>
    <submittedName>
        <fullName evidence="1">Uncharacterized protein</fullName>
    </submittedName>
</protein>
<gene>
    <name evidence="1" type="ORF">FKW44_016263</name>
</gene>
<dbReference type="Proteomes" id="UP000595437">
    <property type="component" value="Chromosome 11"/>
</dbReference>
<dbReference type="AlphaFoldDB" id="A0A7T8H2G2"/>
<evidence type="ECO:0000313" key="2">
    <source>
        <dbReference type="Proteomes" id="UP000595437"/>
    </source>
</evidence>
<dbReference type="EMBL" id="CP045900">
    <property type="protein sequence ID" value="QQP41790.1"/>
    <property type="molecule type" value="Genomic_DNA"/>
</dbReference>